<dbReference type="EMBL" id="JBHUEH010000011">
    <property type="protein sequence ID" value="MFD1885423.1"/>
    <property type="molecule type" value="Genomic_DNA"/>
</dbReference>
<dbReference type="RefSeq" id="WP_347325695.1">
    <property type="nucleotide sequence ID" value="NZ_JBCGUH010000007.1"/>
</dbReference>
<sequence length="318" mass="35740">MGQHRLAFNEQGTFKIVQLTDLHLQDVQHNALDQRTLELVERIIAIEQPDLIVYTGDIVSSHDAVDAAATEYAFRRALQCAQHAGIPFAVIYGNHDSEKHVTREQLQQIADQYTLYQGESGPAHIHGTGNYVLPIQQADGMEAAALLYFWDSGADAPEQIGGYAWIHSDQIHWYREQSKQYREQYGTVLPALGFMHIPLPEYREAWHSDTTVGGKGEDVCCPDINSGLFAALLDGQDVFAIFAGHDHDNDYCGQWHGIKLAFGRVAGYNTYGNLPRGARVIVLHEGERRLDSWLRLEDDTMMQQTSRLDYAVLDDGLD</sequence>
<evidence type="ECO:0000313" key="3">
    <source>
        <dbReference type="Proteomes" id="UP001597233"/>
    </source>
</evidence>
<reference evidence="3" key="1">
    <citation type="journal article" date="2019" name="Int. J. Syst. Evol. Microbiol.">
        <title>The Global Catalogue of Microorganisms (GCM) 10K type strain sequencing project: providing services to taxonomists for standard genome sequencing and annotation.</title>
        <authorList>
            <consortium name="The Broad Institute Genomics Platform"/>
            <consortium name="The Broad Institute Genome Sequencing Center for Infectious Disease"/>
            <person name="Wu L."/>
            <person name="Ma J."/>
        </authorList>
    </citation>
    <scope>NUCLEOTIDE SEQUENCE [LARGE SCALE GENOMIC DNA]</scope>
    <source>
        <strain evidence="3">CCUG 54950</strain>
    </source>
</reference>
<organism evidence="2 3">
    <name type="scientific">Paenibacillus wenxiniae</name>
    <dbReference type="NCBI Taxonomy" id="1636843"/>
    <lineage>
        <taxon>Bacteria</taxon>
        <taxon>Bacillati</taxon>
        <taxon>Bacillota</taxon>
        <taxon>Bacilli</taxon>
        <taxon>Bacillales</taxon>
        <taxon>Paenibacillaceae</taxon>
        <taxon>Paenibacillus</taxon>
    </lineage>
</organism>
<evidence type="ECO:0000313" key="2">
    <source>
        <dbReference type="EMBL" id="MFD1885423.1"/>
    </source>
</evidence>
<protein>
    <submittedName>
        <fullName evidence="2">Metallophosphoesterase family protein</fullName>
    </submittedName>
</protein>
<accession>A0ABW4RIR1</accession>
<dbReference type="InterPro" id="IPR011230">
    <property type="entry name" value="PAP14/16/28/29"/>
</dbReference>
<dbReference type="CDD" id="cd07383">
    <property type="entry name" value="MPP_Dcr2"/>
    <property type="match status" value="1"/>
</dbReference>
<dbReference type="PANTHER" id="PTHR32440:SF11">
    <property type="entry name" value="METALLOPHOSPHOESTERASE DOMAIN-CONTAINING PROTEIN"/>
    <property type="match status" value="1"/>
</dbReference>
<proteinExistence type="predicted"/>
<dbReference type="SUPFAM" id="SSF56300">
    <property type="entry name" value="Metallo-dependent phosphatases"/>
    <property type="match status" value="1"/>
</dbReference>
<comment type="caution">
    <text evidence="2">The sequence shown here is derived from an EMBL/GenBank/DDBJ whole genome shotgun (WGS) entry which is preliminary data.</text>
</comment>
<dbReference type="Gene3D" id="3.60.21.10">
    <property type="match status" value="1"/>
</dbReference>
<keyword evidence="3" id="KW-1185">Reference proteome</keyword>
<dbReference type="PANTHER" id="PTHR32440">
    <property type="entry name" value="PHOSPHATASE DCR2-RELATED-RELATED"/>
    <property type="match status" value="1"/>
</dbReference>
<feature type="domain" description="Calcineurin-like phosphoesterase" evidence="1">
    <location>
        <begin position="14"/>
        <end position="248"/>
    </location>
</feature>
<dbReference type="Proteomes" id="UP001597233">
    <property type="component" value="Unassembled WGS sequence"/>
</dbReference>
<gene>
    <name evidence="2" type="ORF">ACFSC9_07765</name>
</gene>
<dbReference type="InterPro" id="IPR004843">
    <property type="entry name" value="Calcineurin-like_PHP"/>
</dbReference>
<dbReference type="InterPro" id="IPR029052">
    <property type="entry name" value="Metallo-depent_PP-like"/>
</dbReference>
<evidence type="ECO:0000259" key="1">
    <source>
        <dbReference type="Pfam" id="PF00149"/>
    </source>
</evidence>
<name>A0ABW4RIR1_9BACL</name>
<dbReference type="Pfam" id="PF00149">
    <property type="entry name" value="Metallophos"/>
    <property type="match status" value="1"/>
</dbReference>
<dbReference type="PIRSF" id="PIRSF030250">
    <property type="entry name" value="Ptase_At2g46880"/>
    <property type="match status" value="1"/>
</dbReference>